<dbReference type="InterPro" id="IPR034505">
    <property type="entry name" value="Coproporphyrinogen-III_oxidase"/>
</dbReference>
<dbReference type="GO" id="GO:0051989">
    <property type="term" value="F:coproporphyrinogen dehydrogenase activity"/>
    <property type="evidence" value="ECO:0007669"/>
    <property type="project" value="TreeGrafter"/>
</dbReference>
<dbReference type="GO" id="GO:0051539">
    <property type="term" value="F:4 iron, 4 sulfur cluster binding"/>
    <property type="evidence" value="ECO:0007669"/>
    <property type="project" value="TreeGrafter"/>
</dbReference>
<feature type="domain" description="HemN C-terminal" evidence="2">
    <location>
        <begin position="186"/>
        <end position="252"/>
    </location>
</feature>
<evidence type="ECO:0000256" key="1">
    <source>
        <dbReference type="ARBA" id="ARBA00023002"/>
    </source>
</evidence>
<keyword evidence="1" id="KW-0560">Oxidoreductase</keyword>
<name>A0A5A7NES5_9PROT</name>
<dbReference type="PANTHER" id="PTHR13932">
    <property type="entry name" value="COPROPORPHYRINIGEN III OXIDASE"/>
    <property type="match status" value="1"/>
</dbReference>
<proteinExistence type="predicted"/>
<dbReference type="InterPro" id="IPR010723">
    <property type="entry name" value="HemN_C"/>
</dbReference>
<accession>A0A5A7NES5</accession>
<dbReference type="InterPro" id="IPR058240">
    <property type="entry name" value="rSAM_sf"/>
</dbReference>
<dbReference type="GO" id="GO:0005737">
    <property type="term" value="C:cytoplasm"/>
    <property type="evidence" value="ECO:0007669"/>
    <property type="project" value="TreeGrafter"/>
</dbReference>
<dbReference type="Pfam" id="PF06969">
    <property type="entry name" value="HemN_C"/>
    <property type="match status" value="1"/>
</dbReference>
<dbReference type="PANTHER" id="PTHR13932:SF6">
    <property type="entry name" value="OXYGEN-INDEPENDENT COPROPORPHYRINOGEN III OXIDASE"/>
    <property type="match status" value="1"/>
</dbReference>
<sequence length="277" mass="30383">MQRLIKRVQSVDAVEATIKRLSKLGINRLSFDLIYGLPGQTVGTVSASARQAIAFDPDRIAVFGYAHVPWFKKHQRAIDESRLPDMADRLMLRQAIDAELVSAGYCRIGFDHYAKADDPLSCAAASGQLQRNFQGYSDDPADVLLGFGASAISSFADGYVQNASDVGAWRRALRDGHLPVARGVCLTAQDKLRAAAIQRLMCNFTVDLDVLCRDHDVTEDSLDDAMPRLAPLERDGLVTIAGRCIEATEMGRNFIRNIAFCLDARSKPGAERHSRSA</sequence>
<dbReference type="EMBL" id="BKCN01000025">
    <property type="protein sequence ID" value="GER05456.1"/>
    <property type="molecule type" value="Genomic_DNA"/>
</dbReference>
<organism evidence="3 4">
    <name type="scientific">Iodidimonas nitroreducens</name>
    <dbReference type="NCBI Taxonomy" id="1236968"/>
    <lineage>
        <taxon>Bacteria</taxon>
        <taxon>Pseudomonadati</taxon>
        <taxon>Pseudomonadota</taxon>
        <taxon>Alphaproteobacteria</taxon>
        <taxon>Iodidimonadales</taxon>
        <taxon>Iodidimonadaceae</taxon>
        <taxon>Iodidimonas</taxon>
    </lineage>
</organism>
<evidence type="ECO:0000313" key="4">
    <source>
        <dbReference type="Proteomes" id="UP000324996"/>
    </source>
</evidence>
<gene>
    <name evidence="3" type="ORF">JCM17846_31380</name>
</gene>
<reference evidence="3 4" key="1">
    <citation type="submission" date="2019-09" db="EMBL/GenBank/DDBJ databases">
        <title>NBRP : Genome information of microbial organism related human and environment.</title>
        <authorList>
            <person name="Hattori M."/>
            <person name="Oshima K."/>
            <person name="Inaba H."/>
            <person name="Suda W."/>
            <person name="Sakamoto M."/>
            <person name="Iino T."/>
            <person name="Kitahara M."/>
            <person name="Oshida Y."/>
            <person name="Iida T."/>
            <person name="Kudo T."/>
            <person name="Itoh T."/>
            <person name="Ohkuma M."/>
        </authorList>
    </citation>
    <scope>NUCLEOTIDE SEQUENCE [LARGE SCALE GENOMIC DNA]</scope>
    <source>
        <strain evidence="3 4">Q-1</strain>
    </source>
</reference>
<keyword evidence="4" id="KW-1185">Reference proteome</keyword>
<dbReference type="Proteomes" id="UP000324996">
    <property type="component" value="Unassembled WGS sequence"/>
</dbReference>
<dbReference type="SUPFAM" id="SSF102114">
    <property type="entry name" value="Radical SAM enzymes"/>
    <property type="match status" value="1"/>
</dbReference>
<comment type="caution">
    <text evidence="3">The sequence shown here is derived from an EMBL/GenBank/DDBJ whole genome shotgun (WGS) entry which is preliminary data.</text>
</comment>
<dbReference type="GO" id="GO:0006782">
    <property type="term" value="P:protoporphyrinogen IX biosynthetic process"/>
    <property type="evidence" value="ECO:0007669"/>
    <property type="project" value="TreeGrafter"/>
</dbReference>
<evidence type="ECO:0000313" key="3">
    <source>
        <dbReference type="EMBL" id="GER05456.1"/>
    </source>
</evidence>
<protein>
    <recommendedName>
        <fullName evidence="2">HemN C-terminal domain-containing protein</fullName>
    </recommendedName>
</protein>
<dbReference type="Gene3D" id="1.10.10.920">
    <property type="match status" value="1"/>
</dbReference>
<dbReference type="AlphaFoldDB" id="A0A5A7NES5"/>
<evidence type="ECO:0000259" key="2">
    <source>
        <dbReference type="Pfam" id="PF06969"/>
    </source>
</evidence>